<comment type="similarity">
    <text evidence="1">Belongs to the HAD-like hydrolase superfamily.</text>
</comment>
<dbReference type="AlphaFoldDB" id="A0A1W6K2E1"/>
<dbReference type="NCBIfam" id="TIGR01549">
    <property type="entry name" value="HAD-SF-IA-v1"/>
    <property type="match status" value="1"/>
</dbReference>
<sequence length="222" mass="26076">MPSIFVDFGYTLVGFKPSFYEKVYDIIKDYNNNVSLDKVFRAYVKAMSKNNFPDEEGRDVVDLKDFLYHLGITPREKLLKELDKARIRDGEPFLYDDTIDFLESYKSLGYKIILVSNASKGIYKLIDKFELMKYFDGLVLSFEVKLVKPHPKIFFKALEKSKEYPDFHLGDIYEIDYIGAKRAGIQGMLIDRQNFYPDIRENKVKSLKELIREENKINSLEI</sequence>
<gene>
    <name evidence="2" type="ORF">B6F84_12285</name>
</gene>
<protein>
    <submittedName>
        <fullName evidence="2">2-haloalkanoic acid dehalogenase</fullName>
    </submittedName>
</protein>
<accession>A0A1W6K2E1</accession>
<dbReference type="InterPro" id="IPR006439">
    <property type="entry name" value="HAD-SF_hydro_IA"/>
</dbReference>
<dbReference type="SFLD" id="SFLDS00003">
    <property type="entry name" value="Haloacid_Dehalogenase"/>
    <property type="match status" value="1"/>
</dbReference>
<dbReference type="InterPro" id="IPR023214">
    <property type="entry name" value="HAD_sf"/>
</dbReference>
<organism evidence="2 3">
    <name type="scientific">Acidianus manzaensis</name>
    <dbReference type="NCBI Taxonomy" id="282676"/>
    <lineage>
        <taxon>Archaea</taxon>
        <taxon>Thermoproteota</taxon>
        <taxon>Thermoprotei</taxon>
        <taxon>Sulfolobales</taxon>
        <taxon>Sulfolobaceae</taxon>
        <taxon>Acidianus</taxon>
    </lineage>
</organism>
<evidence type="ECO:0000256" key="1">
    <source>
        <dbReference type="ARBA" id="ARBA00007958"/>
    </source>
</evidence>
<dbReference type="Gene3D" id="1.10.150.660">
    <property type="match status" value="1"/>
</dbReference>
<dbReference type="SFLD" id="SFLDG01129">
    <property type="entry name" value="C1.5:_HAD__Beta-PGM__Phosphata"/>
    <property type="match status" value="1"/>
</dbReference>
<dbReference type="PANTHER" id="PTHR46191">
    <property type="match status" value="1"/>
</dbReference>
<dbReference type="EMBL" id="CP020477">
    <property type="protein sequence ID" value="ARM76713.1"/>
    <property type="molecule type" value="Genomic_DNA"/>
</dbReference>
<dbReference type="RefSeq" id="WP_236748968.1">
    <property type="nucleotide sequence ID" value="NZ_CP020477.1"/>
</dbReference>
<name>A0A1W6K2E1_9CREN</name>
<reference evidence="2 3" key="1">
    <citation type="submission" date="2017-03" db="EMBL/GenBank/DDBJ databases">
        <title>Sulfur activation and transportation mechanism of thermophilic Archaea Acidianus manzaensis YN-25.</title>
        <authorList>
            <person name="Ma Y."/>
            <person name="Yang Y."/>
            <person name="Xia J."/>
        </authorList>
    </citation>
    <scope>NUCLEOTIDE SEQUENCE [LARGE SCALE GENOMIC DNA]</scope>
    <source>
        <strain evidence="2 3">YN-25</strain>
    </source>
</reference>
<proteinExistence type="inferred from homology"/>
<keyword evidence="3" id="KW-1185">Reference proteome</keyword>
<dbReference type="STRING" id="282676.B6F84_12285"/>
<dbReference type="PANTHER" id="PTHR46191:SF2">
    <property type="entry name" value="HALOACID DEHALOGENASE-LIKE HYDROLASE DOMAIN-CONTAINING PROTEIN 3"/>
    <property type="match status" value="1"/>
</dbReference>
<dbReference type="Gene3D" id="3.40.50.1000">
    <property type="entry name" value="HAD superfamily/HAD-like"/>
    <property type="match status" value="1"/>
</dbReference>
<dbReference type="PRINTS" id="PR00413">
    <property type="entry name" value="HADHALOGNASE"/>
</dbReference>
<dbReference type="Pfam" id="PF00702">
    <property type="entry name" value="Hydrolase"/>
    <property type="match status" value="1"/>
</dbReference>
<dbReference type="InterPro" id="IPR036412">
    <property type="entry name" value="HAD-like_sf"/>
</dbReference>
<dbReference type="GeneID" id="41591715"/>
<evidence type="ECO:0000313" key="2">
    <source>
        <dbReference type="EMBL" id="ARM76713.1"/>
    </source>
</evidence>
<dbReference type="KEGG" id="aman:B6F84_12285"/>
<evidence type="ECO:0000313" key="3">
    <source>
        <dbReference type="Proteomes" id="UP000193404"/>
    </source>
</evidence>
<dbReference type="SUPFAM" id="SSF56784">
    <property type="entry name" value="HAD-like"/>
    <property type="match status" value="1"/>
</dbReference>
<dbReference type="Proteomes" id="UP000193404">
    <property type="component" value="Chromosome"/>
</dbReference>
<dbReference type="InterPro" id="IPR051828">
    <property type="entry name" value="HAD-like_hydrolase_domain"/>
</dbReference>